<reference evidence="2 3" key="1">
    <citation type="submission" date="2019-02" db="EMBL/GenBank/DDBJ databases">
        <title>Genome sequencing of the rare red list fungi Dentipellis fragilis.</title>
        <authorList>
            <person name="Buettner E."/>
            <person name="Kellner H."/>
        </authorList>
    </citation>
    <scope>NUCLEOTIDE SEQUENCE [LARGE SCALE GENOMIC DNA]</scope>
    <source>
        <strain evidence="2 3">DSM 105465</strain>
    </source>
</reference>
<protein>
    <submittedName>
        <fullName evidence="2">Uncharacterized protein</fullName>
    </submittedName>
</protein>
<feature type="region of interest" description="Disordered" evidence="1">
    <location>
        <begin position="146"/>
        <end position="172"/>
    </location>
</feature>
<feature type="compositionally biased region" description="Low complexity" evidence="1">
    <location>
        <begin position="37"/>
        <end position="47"/>
    </location>
</feature>
<name>A0A4Y9XVA0_9AGAM</name>
<comment type="caution">
    <text evidence="2">The sequence shown here is derived from an EMBL/GenBank/DDBJ whole genome shotgun (WGS) entry which is preliminary data.</text>
</comment>
<evidence type="ECO:0000313" key="2">
    <source>
        <dbReference type="EMBL" id="TFY53081.1"/>
    </source>
</evidence>
<evidence type="ECO:0000256" key="1">
    <source>
        <dbReference type="SAM" id="MobiDB-lite"/>
    </source>
</evidence>
<organism evidence="2 3">
    <name type="scientific">Dentipellis fragilis</name>
    <dbReference type="NCBI Taxonomy" id="205917"/>
    <lineage>
        <taxon>Eukaryota</taxon>
        <taxon>Fungi</taxon>
        <taxon>Dikarya</taxon>
        <taxon>Basidiomycota</taxon>
        <taxon>Agaricomycotina</taxon>
        <taxon>Agaricomycetes</taxon>
        <taxon>Russulales</taxon>
        <taxon>Hericiaceae</taxon>
        <taxon>Dentipellis</taxon>
    </lineage>
</organism>
<dbReference type="EMBL" id="SEOQ01001205">
    <property type="protein sequence ID" value="TFY53081.1"/>
    <property type="molecule type" value="Genomic_DNA"/>
</dbReference>
<dbReference type="Proteomes" id="UP000298327">
    <property type="component" value="Unassembled WGS sequence"/>
</dbReference>
<gene>
    <name evidence="2" type="ORF">EVG20_g10276</name>
</gene>
<sequence>MVRRAIFEAVQGSPADLRSHSGRVSTRLHARPPAPSSRPLASLPTATLPPISLPPRNFPGPESVARANSAGDCCPDRLDARRRRRRVILVPENRTTTPSSPASAFHSDGQRRTNAEANKVEILAIANAKARDAMRDLLEVPRRQLRARSGKPRRMPVEADSSCAVAGSMDAV</sequence>
<dbReference type="AlphaFoldDB" id="A0A4Y9XVA0"/>
<feature type="region of interest" description="Disordered" evidence="1">
    <location>
        <begin position="16"/>
        <end position="47"/>
    </location>
</feature>
<accession>A0A4Y9XVA0</accession>
<proteinExistence type="predicted"/>
<keyword evidence="3" id="KW-1185">Reference proteome</keyword>
<evidence type="ECO:0000313" key="3">
    <source>
        <dbReference type="Proteomes" id="UP000298327"/>
    </source>
</evidence>